<dbReference type="RefSeq" id="XP_001801507.1">
    <property type="nucleotide sequence ID" value="XM_001801455.1"/>
</dbReference>
<proteinExistence type="predicted"/>
<evidence type="ECO:0000313" key="1">
    <source>
        <dbReference type="EMBL" id="EAT81764.1"/>
    </source>
</evidence>
<gene>
    <name evidence="1" type="ORF">SNOG_11265</name>
</gene>
<sequence>MVQALPTTAHVFASKLHYYGLGVRGLIVTPPRDVLAMEATAIVFRVHTRYSGARVHAQLVVHAAFAPSDLSITIPSVNLLHHSESAIYTPQSRTHA</sequence>
<name>Q0UAE9_PHANO</name>
<accession>Q0UAE9</accession>
<organism evidence="1 2">
    <name type="scientific">Phaeosphaeria nodorum (strain SN15 / ATCC MYA-4574 / FGSC 10173)</name>
    <name type="common">Glume blotch fungus</name>
    <name type="synonym">Parastagonospora nodorum</name>
    <dbReference type="NCBI Taxonomy" id="321614"/>
    <lineage>
        <taxon>Eukaryota</taxon>
        <taxon>Fungi</taxon>
        <taxon>Dikarya</taxon>
        <taxon>Ascomycota</taxon>
        <taxon>Pezizomycotina</taxon>
        <taxon>Dothideomycetes</taxon>
        <taxon>Pleosporomycetidae</taxon>
        <taxon>Pleosporales</taxon>
        <taxon>Pleosporineae</taxon>
        <taxon>Phaeosphaeriaceae</taxon>
        <taxon>Parastagonospora</taxon>
    </lineage>
</organism>
<dbReference type="VEuPathDB" id="FungiDB:JI435_444330"/>
<dbReference type="InParanoid" id="Q0UAE9"/>
<reference evidence="2" key="1">
    <citation type="journal article" date="2007" name="Plant Cell">
        <title>Dothideomycete-plant interactions illuminated by genome sequencing and EST analysis of the wheat pathogen Stagonospora nodorum.</title>
        <authorList>
            <person name="Hane J.K."/>
            <person name="Lowe R.G."/>
            <person name="Solomon P.S."/>
            <person name="Tan K.C."/>
            <person name="Schoch C.L."/>
            <person name="Spatafora J.W."/>
            <person name="Crous P.W."/>
            <person name="Kodira C."/>
            <person name="Birren B.W."/>
            <person name="Galagan J.E."/>
            <person name="Torriani S.F."/>
            <person name="McDonald B.A."/>
            <person name="Oliver R.P."/>
        </authorList>
    </citation>
    <scope>NUCLEOTIDE SEQUENCE [LARGE SCALE GENOMIC DNA]</scope>
    <source>
        <strain evidence="2">SN15 / ATCC MYA-4574 / FGSC 10173</strain>
    </source>
</reference>
<dbReference type="HOGENOM" id="CLU_2360435_0_0_1"/>
<protein>
    <submittedName>
        <fullName evidence="1">Uncharacterized protein</fullName>
    </submittedName>
</protein>
<dbReference type="KEGG" id="pno:SNOG_11265"/>
<dbReference type="Proteomes" id="UP000001055">
    <property type="component" value="Unassembled WGS sequence"/>
</dbReference>
<dbReference type="GeneID" id="5978415"/>
<dbReference type="AlphaFoldDB" id="Q0UAE9"/>
<dbReference type="EMBL" id="CH445342">
    <property type="protein sequence ID" value="EAT81764.1"/>
    <property type="molecule type" value="Genomic_DNA"/>
</dbReference>
<evidence type="ECO:0000313" key="2">
    <source>
        <dbReference type="Proteomes" id="UP000001055"/>
    </source>
</evidence>